<proteinExistence type="predicted"/>
<feature type="domain" description="Beta-ketoacyl-[acyl-carrier-protein] synthase III N-terminal" evidence="4">
    <location>
        <begin position="106"/>
        <end position="184"/>
    </location>
</feature>
<dbReference type="InterPro" id="IPR013747">
    <property type="entry name" value="ACP_syn_III_C"/>
</dbReference>
<protein>
    <submittedName>
        <fullName evidence="5">Ketoacyl-ACP synthase III</fullName>
    </submittedName>
</protein>
<name>A0ABN1I675_9GAMM</name>
<dbReference type="PANTHER" id="PTHR34069">
    <property type="entry name" value="3-OXOACYL-[ACYL-CARRIER-PROTEIN] SYNTHASE 3"/>
    <property type="match status" value="1"/>
</dbReference>
<dbReference type="Proteomes" id="UP001499915">
    <property type="component" value="Unassembled WGS sequence"/>
</dbReference>
<evidence type="ECO:0000259" key="3">
    <source>
        <dbReference type="Pfam" id="PF08541"/>
    </source>
</evidence>
<dbReference type="Gene3D" id="3.40.47.10">
    <property type="match status" value="1"/>
</dbReference>
<comment type="caution">
    <text evidence="5">The sequence shown here is derived from an EMBL/GenBank/DDBJ whole genome shotgun (WGS) entry which is preliminary data.</text>
</comment>
<dbReference type="CDD" id="cd00830">
    <property type="entry name" value="KAS_III"/>
    <property type="match status" value="1"/>
</dbReference>
<dbReference type="InterPro" id="IPR016039">
    <property type="entry name" value="Thiolase-like"/>
</dbReference>
<keyword evidence="1" id="KW-0808">Transferase</keyword>
<keyword evidence="2" id="KW-0012">Acyltransferase</keyword>
<dbReference type="RefSeq" id="WP_343805129.1">
    <property type="nucleotide sequence ID" value="NZ_BAAAET010000002.1"/>
</dbReference>
<evidence type="ECO:0000313" key="6">
    <source>
        <dbReference type="Proteomes" id="UP001499915"/>
    </source>
</evidence>
<dbReference type="SUPFAM" id="SSF53901">
    <property type="entry name" value="Thiolase-like"/>
    <property type="match status" value="1"/>
</dbReference>
<dbReference type="Pfam" id="PF08545">
    <property type="entry name" value="ACP_syn_III"/>
    <property type="match status" value="1"/>
</dbReference>
<dbReference type="InterPro" id="IPR013751">
    <property type="entry name" value="ACP_syn_III_N"/>
</dbReference>
<gene>
    <name evidence="5" type="ORF">GCM10009104_18350</name>
</gene>
<evidence type="ECO:0000259" key="4">
    <source>
        <dbReference type="Pfam" id="PF08545"/>
    </source>
</evidence>
<organism evidence="5 6">
    <name type="scientific">Marinobacterium maritimum</name>
    <dbReference type="NCBI Taxonomy" id="500162"/>
    <lineage>
        <taxon>Bacteria</taxon>
        <taxon>Pseudomonadati</taxon>
        <taxon>Pseudomonadota</taxon>
        <taxon>Gammaproteobacteria</taxon>
        <taxon>Oceanospirillales</taxon>
        <taxon>Oceanospirillaceae</taxon>
        <taxon>Marinobacterium</taxon>
    </lineage>
</organism>
<evidence type="ECO:0000256" key="1">
    <source>
        <dbReference type="ARBA" id="ARBA00022679"/>
    </source>
</evidence>
<dbReference type="Pfam" id="PF08541">
    <property type="entry name" value="ACP_syn_III_C"/>
    <property type="match status" value="1"/>
</dbReference>
<evidence type="ECO:0000256" key="2">
    <source>
        <dbReference type="ARBA" id="ARBA00023315"/>
    </source>
</evidence>
<dbReference type="EMBL" id="BAAAET010000002">
    <property type="protein sequence ID" value="GAA0691741.1"/>
    <property type="molecule type" value="Genomic_DNA"/>
</dbReference>
<feature type="domain" description="Beta-ketoacyl-[acyl-carrier-protein] synthase III C-terminal" evidence="3">
    <location>
        <begin position="220"/>
        <end position="305"/>
    </location>
</feature>
<keyword evidence="6" id="KW-1185">Reference proteome</keyword>
<reference evidence="5 6" key="1">
    <citation type="journal article" date="2019" name="Int. J. Syst. Evol. Microbiol.">
        <title>The Global Catalogue of Microorganisms (GCM) 10K type strain sequencing project: providing services to taxonomists for standard genome sequencing and annotation.</title>
        <authorList>
            <consortium name="The Broad Institute Genomics Platform"/>
            <consortium name="The Broad Institute Genome Sequencing Center for Infectious Disease"/>
            <person name="Wu L."/>
            <person name="Ma J."/>
        </authorList>
    </citation>
    <scope>NUCLEOTIDE SEQUENCE [LARGE SCALE GENOMIC DNA]</scope>
    <source>
        <strain evidence="5 6">JCM 15134</strain>
    </source>
</reference>
<sequence>MVAITHIGTYLPQKKINNLERTAEFSVDENFISEKIGVLNRRIKSQEQKASDLCVEAFQDLKSQTDINLDDIDCCVVVTQNPDYNLPHTSAIVHGLLDLPESCACFDISLGCSGYVYALAVLNAFMEVQGFRKGLLFTADAYSSILDESDKNTALIFGDGATVSLLENGKPGLSPICFDFGSKGKGYKNLINNGSLHMNGRMVFNFSATTVPKSIDAALGKAGLKKSNIVKWYLHQGSKYIVDTIAQRAELDPARVVFGMYDYGNTVSSSIPMLLKEDLIKMKSGEKYCLSGFGVGLSWATGIFEFK</sequence>
<evidence type="ECO:0000313" key="5">
    <source>
        <dbReference type="EMBL" id="GAA0691741.1"/>
    </source>
</evidence>
<dbReference type="PANTHER" id="PTHR34069:SF2">
    <property type="entry name" value="BETA-KETOACYL-[ACYL-CARRIER-PROTEIN] SYNTHASE III"/>
    <property type="match status" value="1"/>
</dbReference>
<accession>A0ABN1I675</accession>